<comment type="similarity">
    <text evidence="2 9">Belongs to the DXR family.</text>
</comment>
<keyword evidence="9" id="KW-0460">Magnesium</keyword>
<feature type="binding site" evidence="9">
    <location>
        <position position="198"/>
    </location>
    <ligand>
        <name>Mn(2+)</name>
        <dbReference type="ChEBI" id="CHEBI:29035"/>
    </ligand>
</feature>
<keyword evidence="3 9" id="KW-0479">Metal-binding</keyword>
<dbReference type="EMBL" id="PFGP01000093">
    <property type="protein sequence ID" value="PIW66332.1"/>
    <property type="molecule type" value="Genomic_DNA"/>
</dbReference>
<keyword evidence="13" id="KW-0413">Isomerase</keyword>
<feature type="binding site" evidence="9">
    <location>
        <position position="176"/>
    </location>
    <ligand>
        <name>1-deoxy-D-xylulose 5-phosphate</name>
        <dbReference type="ChEBI" id="CHEBI:57792"/>
    </ligand>
</feature>
<feature type="binding site" evidence="9">
    <location>
        <position position="13"/>
    </location>
    <ligand>
        <name>NADPH</name>
        <dbReference type="ChEBI" id="CHEBI:57783"/>
    </ligand>
</feature>
<dbReference type="PANTHER" id="PTHR30525">
    <property type="entry name" value="1-DEOXY-D-XYLULOSE 5-PHOSPHATE REDUCTOISOMERASE"/>
    <property type="match status" value="1"/>
</dbReference>
<dbReference type="SUPFAM" id="SSF69055">
    <property type="entry name" value="1-deoxy-D-xylulose-5-phosphate reductoisomerase, C-terminal domain"/>
    <property type="match status" value="1"/>
</dbReference>
<dbReference type="InterPro" id="IPR003821">
    <property type="entry name" value="DXP_reductoisomerase"/>
</dbReference>
<dbReference type="InterPro" id="IPR013512">
    <property type="entry name" value="DXP_reductoisomerase_N"/>
</dbReference>
<dbReference type="InterPro" id="IPR013644">
    <property type="entry name" value="DXP_reductoisomerase_C"/>
</dbReference>
<dbReference type="HAMAP" id="MF_00183">
    <property type="entry name" value="DXP_reductoisom"/>
    <property type="match status" value="1"/>
</dbReference>
<dbReference type="InterPro" id="IPR036169">
    <property type="entry name" value="DXPR_C_sf"/>
</dbReference>
<evidence type="ECO:0000256" key="6">
    <source>
        <dbReference type="ARBA" id="ARBA00023211"/>
    </source>
</evidence>
<feature type="domain" description="1-deoxy-D-xylulose 5-phosphate reductoisomerase C-terminal" evidence="11">
    <location>
        <begin position="123"/>
        <end position="206"/>
    </location>
</feature>
<evidence type="ECO:0000256" key="4">
    <source>
        <dbReference type="ARBA" id="ARBA00022857"/>
    </source>
</evidence>
<feature type="binding site" evidence="9">
    <location>
        <position position="10"/>
    </location>
    <ligand>
        <name>NADPH</name>
        <dbReference type="ChEBI" id="CHEBI:57783"/>
    </ligand>
</feature>
<dbReference type="SUPFAM" id="SSF55347">
    <property type="entry name" value="Glyceraldehyde-3-phosphate dehydrogenase-like, C-terminal domain"/>
    <property type="match status" value="1"/>
</dbReference>
<dbReference type="Proteomes" id="UP000231267">
    <property type="component" value="Unassembled WGS sequence"/>
</dbReference>
<comment type="function">
    <text evidence="9">Catalyzes the NADPH-dependent rearrangement and reduction of 1-deoxy-D-xylulose-5-phosphate (DXP) to 2-C-methyl-D-erythritol 4-phosphate (MEP).</text>
</comment>
<protein>
    <recommendedName>
        <fullName evidence="9">1-deoxy-D-xylulose 5-phosphate reductoisomerase</fullName>
        <shortName evidence="9">DXP reductoisomerase</shortName>
        <ecNumber evidence="9">1.1.1.267</ecNumber>
    </recommendedName>
    <alternativeName>
        <fullName evidence="9">1-deoxyxylulose-5-phosphate reductoisomerase</fullName>
    </alternativeName>
    <alternativeName>
        <fullName evidence="9">2-C-methyl-D-erythritol 4-phosphate synthase</fullName>
    </alternativeName>
</protein>
<keyword evidence="4 9" id="KW-0521">NADP</keyword>
<feature type="binding site" evidence="9">
    <location>
        <position position="127"/>
    </location>
    <ligand>
        <name>Mn(2+)</name>
        <dbReference type="ChEBI" id="CHEBI:29035"/>
    </ligand>
</feature>
<evidence type="ECO:0000256" key="3">
    <source>
        <dbReference type="ARBA" id="ARBA00022723"/>
    </source>
</evidence>
<feature type="binding site" evidence="9">
    <location>
        <position position="189"/>
    </location>
    <ligand>
        <name>1-deoxy-D-xylulose 5-phosphate</name>
        <dbReference type="ChEBI" id="CHEBI:57792"/>
    </ligand>
</feature>
<feature type="binding site" evidence="9">
    <location>
        <position position="128"/>
    </location>
    <ligand>
        <name>1-deoxy-D-xylulose 5-phosphate</name>
        <dbReference type="ChEBI" id="CHEBI:57792"/>
    </ligand>
</feature>
<dbReference type="Pfam" id="PF02670">
    <property type="entry name" value="DXP_reductoisom"/>
    <property type="match status" value="1"/>
</dbReference>
<dbReference type="EC" id="1.1.1.267" evidence="9"/>
<organism evidence="13 14">
    <name type="scientific">Candidatus Taenaricola geysiri</name>
    <dbReference type="NCBI Taxonomy" id="1974752"/>
    <lineage>
        <taxon>Bacteria</taxon>
        <taxon>Pseudomonadati</taxon>
        <taxon>Candidatus Omnitrophota</taxon>
        <taxon>Candidatus Taenaricola</taxon>
    </lineage>
</organism>
<gene>
    <name evidence="9" type="primary">dxr</name>
    <name evidence="13" type="ORF">COW11_03930</name>
</gene>
<evidence type="ECO:0000313" key="14">
    <source>
        <dbReference type="Proteomes" id="UP000231267"/>
    </source>
</evidence>
<dbReference type="AlphaFoldDB" id="A0A2J0LEP6"/>
<evidence type="ECO:0000256" key="7">
    <source>
        <dbReference type="ARBA" id="ARBA00023229"/>
    </source>
</evidence>
<feature type="binding site" evidence="9">
    <location>
        <position position="12"/>
    </location>
    <ligand>
        <name>NADPH</name>
        <dbReference type="ChEBI" id="CHEBI:57783"/>
    </ligand>
</feature>
<comment type="pathway">
    <text evidence="1 9">Isoprenoid biosynthesis; isopentenyl diphosphate biosynthesis via DXP pathway; isopentenyl diphosphate from 1-deoxy-D-xylulose 5-phosphate: step 1/6.</text>
</comment>
<feature type="binding site" evidence="9">
    <location>
        <position position="103"/>
    </location>
    <ligand>
        <name>NADPH</name>
        <dbReference type="ChEBI" id="CHEBI:57783"/>
    </ligand>
</feature>
<evidence type="ECO:0000256" key="2">
    <source>
        <dbReference type="ARBA" id="ARBA00006825"/>
    </source>
</evidence>
<keyword evidence="5 9" id="KW-0560">Oxidoreductase</keyword>
<comment type="caution">
    <text evidence="13">The sequence shown here is derived from an EMBL/GenBank/DDBJ whole genome shotgun (WGS) entry which is preliminary data.</text>
</comment>
<evidence type="ECO:0000259" key="10">
    <source>
        <dbReference type="Pfam" id="PF02670"/>
    </source>
</evidence>
<feature type="binding site" evidence="9">
    <location>
        <position position="38"/>
    </location>
    <ligand>
        <name>NADPH</name>
        <dbReference type="ChEBI" id="CHEBI:57783"/>
    </ligand>
</feature>
<evidence type="ECO:0000313" key="13">
    <source>
        <dbReference type="EMBL" id="PIW66332.1"/>
    </source>
</evidence>
<comment type="catalytic activity">
    <reaction evidence="8">
        <text>2-C-methyl-D-erythritol 4-phosphate + NADP(+) = 1-deoxy-D-xylulose 5-phosphate + NADPH + H(+)</text>
        <dbReference type="Rhea" id="RHEA:13717"/>
        <dbReference type="ChEBI" id="CHEBI:15378"/>
        <dbReference type="ChEBI" id="CHEBI:57783"/>
        <dbReference type="ChEBI" id="CHEBI:57792"/>
        <dbReference type="ChEBI" id="CHEBI:58262"/>
        <dbReference type="ChEBI" id="CHEBI:58349"/>
        <dbReference type="EC" id="1.1.1.267"/>
    </reaction>
    <physiologicalReaction direction="right-to-left" evidence="8">
        <dbReference type="Rhea" id="RHEA:13719"/>
    </physiologicalReaction>
</comment>
<dbReference type="Pfam" id="PF08436">
    <property type="entry name" value="DXP_redisom_C"/>
    <property type="match status" value="1"/>
</dbReference>
<reference evidence="13 14" key="1">
    <citation type="submission" date="2017-09" db="EMBL/GenBank/DDBJ databases">
        <title>Depth-based differentiation of microbial function through sediment-hosted aquifers and enrichment of novel symbionts in the deep terrestrial subsurface.</title>
        <authorList>
            <person name="Probst A.J."/>
            <person name="Ladd B."/>
            <person name="Jarett J.K."/>
            <person name="Geller-Mcgrath D.E."/>
            <person name="Sieber C.M."/>
            <person name="Emerson J.B."/>
            <person name="Anantharaman K."/>
            <person name="Thomas B.C."/>
            <person name="Malmstrom R."/>
            <person name="Stieglmeier M."/>
            <person name="Klingl A."/>
            <person name="Woyke T."/>
            <person name="Ryan C.M."/>
            <person name="Banfield J.F."/>
        </authorList>
    </citation>
    <scope>NUCLEOTIDE SEQUENCE [LARGE SCALE GENOMIC DNA]</scope>
    <source>
        <strain evidence="13">CG12_big_fil_rev_8_21_14_0_65_43_15</strain>
    </source>
</reference>
<evidence type="ECO:0000256" key="1">
    <source>
        <dbReference type="ARBA" id="ARBA00005094"/>
    </source>
</evidence>
<evidence type="ECO:0000259" key="11">
    <source>
        <dbReference type="Pfam" id="PF08436"/>
    </source>
</evidence>
<comment type="cofactor">
    <cofactor evidence="9">
        <name>Mg(2+)</name>
        <dbReference type="ChEBI" id="CHEBI:18420"/>
    </cofactor>
    <cofactor evidence="9">
        <name>Mn(2+)</name>
        <dbReference type="ChEBI" id="CHEBI:29035"/>
    </cofactor>
</comment>
<dbReference type="GO" id="GO:0030604">
    <property type="term" value="F:1-deoxy-D-xylulose-5-phosphate reductoisomerase activity"/>
    <property type="evidence" value="ECO:0007669"/>
    <property type="project" value="UniProtKB-UniRule"/>
</dbReference>
<feature type="binding site" evidence="9">
    <location>
        <position position="182"/>
    </location>
    <ligand>
        <name>NADPH</name>
        <dbReference type="ChEBI" id="CHEBI:57783"/>
    </ligand>
</feature>
<evidence type="ECO:0000256" key="8">
    <source>
        <dbReference type="ARBA" id="ARBA00048543"/>
    </source>
</evidence>
<evidence type="ECO:0000256" key="9">
    <source>
        <dbReference type="HAMAP-Rule" id="MF_00183"/>
    </source>
</evidence>
<feature type="binding site" evidence="9">
    <location>
        <position position="129"/>
    </location>
    <ligand>
        <name>Mn(2+)</name>
        <dbReference type="ChEBI" id="CHEBI:29035"/>
    </ligand>
</feature>
<feature type="domain" description="1-deoxy-D-xylulose 5-phosphate reductoisomerase N-terminal" evidence="10">
    <location>
        <begin position="4"/>
        <end position="63"/>
    </location>
</feature>
<feature type="binding site" evidence="9">
    <location>
        <position position="102"/>
    </location>
    <ligand>
        <name>1-deoxy-D-xylulose 5-phosphate</name>
        <dbReference type="ChEBI" id="CHEBI:57792"/>
    </ligand>
</feature>
<sequence length="361" mass="38964">MKNLVILGSTGSIGQNALDVVRRFKKRFKVLGLSANNNTDLLAAQAKEFKPEFVVAKDSDALIRLAGHKKADIVLMAISGSAALRPLIAAIDAGKKIALANKEALVAAGGIVMKRAKASGARIIPVDSEHSAVFQCIEGAKKSDIKNIFLTATGGPLKDTPAAKMRFVSPKQAIRHPRWSMGKKISVDSATMMNKGLEVIEANWLFGVDIDNIKIIVHPEAVVHSMVEFNDGSVIAQMGATDMRLPIQYALLYPERIASGLNGIDLAAIKKLNFLAPDFKKFPCIKLAYEAAKTGGTMPAVLNAANEELVAMFLDSNIRLTDIAKGVAKVMNKHKTVKNPGLTDILKSDKWAREEVNGCRR</sequence>
<dbReference type="Gene3D" id="1.10.1740.10">
    <property type="match status" value="1"/>
</dbReference>
<feature type="binding site" evidence="9">
    <location>
        <position position="11"/>
    </location>
    <ligand>
        <name>NADPH</name>
        <dbReference type="ChEBI" id="CHEBI:57783"/>
    </ligand>
</feature>
<name>A0A2J0LEP6_9BACT</name>
<dbReference type="Gene3D" id="3.40.50.720">
    <property type="entry name" value="NAD(P)-binding Rossmann-like Domain"/>
    <property type="match status" value="2"/>
</dbReference>
<dbReference type="PIRSF" id="PIRSF006205">
    <property type="entry name" value="Dxp_reductismrs"/>
    <property type="match status" value="1"/>
</dbReference>
<dbReference type="SUPFAM" id="SSF51735">
    <property type="entry name" value="NAD(P)-binding Rossmann-fold domains"/>
    <property type="match status" value="1"/>
</dbReference>
<dbReference type="NCBIfam" id="TIGR00243">
    <property type="entry name" value="Dxr"/>
    <property type="match status" value="1"/>
</dbReference>
<accession>A0A2J0LEP6</accession>
<dbReference type="Pfam" id="PF13288">
    <property type="entry name" value="DXPR_C"/>
    <property type="match status" value="1"/>
</dbReference>
<comment type="caution">
    <text evidence="9">Lacks conserved residue(s) required for the propagation of feature annotation.</text>
</comment>
<evidence type="ECO:0000259" key="12">
    <source>
        <dbReference type="Pfam" id="PF13288"/>
    </source>
</evidence>
<feature type="binding site" evidence="9">
    <location>
        <position position="129"/>
    </location>
    <ligand>
        <name>1-deoxy-D-xylulose 5-phosphate</name>
        <dbReference type="ChEBI" id="CHEBI:57792"/>
    </ligand>
</feature>
<feature type="binding site" evidence="9">
    <location>
        <position position="101"/>
    </location>
    <ligand>
        <name>NADPH</name>
        <dbReference type="ChEBI" id="CHEBI:57783"/>
    </ligand>
</feature>
<proteinExistence type="inferred from homology"/>
<dbReference type="GO" id="GO:0051484">
    <property type="term" value="P:isopentenyl diphosphate biosynthetic process, methylerythritol 4-phosphate pathway involved in terpenoid biosynthetic process"/>
    <property type="evidence" value="ECO:0007669"/>
    <property type="project" value="TreeGrafter"/>
</dbReference>
<dbReference type="GO" id="GO:0070402">
    <property type="term" value="F:NADPH binding"/>
    <property type="evidence" value="ECO:0007669"/>
    <property type="project" value="InterPro"/>
</dbReference>
<dbReference type="GO" id="GO:0030145">
    <property type="term" value="F:manganese ion binding"/>
    <property type="evidence" value="ECO:0007669"/>
    <property type="project" value="TreeGrafter"/>
</dbReference>
<feature type="binding site" evidence="9">
    <location>
        <position position="198"/>
    </location>
    <ligand>
        <name>1-deoxy-D-xylulose 5-phosphate</name>
        <dbReference type="ChEBI" id="CHEBI:57792"/>
    </ligand>
</feature>
<dbReference type="PANTHER" id="PTHR30525:SF0">
    <property type="entry name" value="1-DEOXY-D-XYLULOSE 5-PHOSPHATE REDUCTOISOMERASE, CHLOROPLASTIC"/>
    <property type="match status" value="1"/>
</dbReference>
<dbReference type="UniPathway" id="UPA00056">
    <property type="reaction ID" value="UER00092"/>
</dbReference>
<dbReference type="InterPro" id="IPR036291">
    <property type="entry name" value="NAD(P)-bd_dom_sf"/>
</dbReference>
<feature type="binding site" evidence="9">
    <location>
        <position position="194"/>
    </location>
    <ligand>
        <name>1-deoxy-D-xylulose 5-phosphate</name>
        <dbReference type="ChEBI" id="CHEBI:57792"/>
    </ligand>
</feature>
<feature type="binding site" evidence="9">
    <location>
        <position position="195"/>
    </location>
    <ligand>
        <name>1-deoxy-D-xylulose 5-phosphate</name>
        <dbReference type="ChEBI" id="CHEBI:57792"/>
    </ligand>
</feature>
<keyword evidence="6 9" id="KW-0464">Manganese</keyword>
<feature type="domain" description="DXP reductoisomerase C-terminal" evidence="12">
    <location>
        <begin position="238"/>
        <end position="354"/>
    </location>
</feature>
<keyword evidence="7 9" id="KW-0414">Isoprene biosynthesis</keyword>
<dbReference type="InterPro" id="IPR026877">
    <property type="entry name" value="DXPR_C"/>
</dbReference>
<dbReference type="GO" id="GO:0016853">
    <property type="term" value="F:isomerase activity"/>
    <property type="evidence" value="ECO:0007669"/>
    <property type="project" value="UniProtKB-KW"/>
</dbReference>
<evidence type="ECO:0000256" key="5">
    <source>
        <dbReference type="ARBA" id="ARBA00023002"/>
    </source>
</evidence>